<dbReference type="OrthoDB" id="5429634at2759"/>
<evidence type="ECO:0000313" key="4">
    <source>
        <dbReference type="EMBL" id="PSN67244.1"/>
    </source>
</evidence>
<gene>
    <name evidence="4" type="ORF">BS50DRAFT_472197</name>
</gene>
<proteinExistence type="predicted"/>
<feature type="transmembrane region" description="Helical" evidence="2">
    <location>
        <begin position="198"/>
        <end position="219"/>
    </location>
</feature>
<feature type="region of interest" description="Disordered" evidence="1">
    <location>
        <begin position="1"/>
        <end position="39"/>
    </location>
</feature>
<sequence length="383" mass="42663">SYSQLSQQDPADRNSLKSFDTFGSSSSSSSSGVEKLKQGLNRIRRKPLPNYLRGSIRKHPAAEIRPTRIGRGVWKDQLLVDRSLRSMTALTACFAIAMIVVIIIYMKPFVNRSNKETTSVGGSTRSCKQVTHTNTALLLLINVAATMTLGMSNTYQQLVTSLRIGDLRHMLQKFGDSRVGTNSPFSINHKQEGKKRSWAAWLLLISTSMPIHFLANSLIGPSYIIAPPTNVVYNSSMTWDTHSYIGYAYDVSIRDSQSFLCWSAFRTGEAHLAKTGLVLAEDAQMYGADANEFGTFYSTIQVRYSESNCSSFANTARNVDELETSYVRDLPYSNYWSYQEGECAMGTHVNCLLLDPEPAKCRLNVRMQAAFILAGCLLIKAIY</sequence>
<keyword evidence="2" id="KW-0472">Membrane</keyword>
<dbReference type="Pfam" id="PF20163">
    <property type="entry name" value="DUF6536"/>
    <property type="match status" value="1"/>
</dbReference>
<name>A0A2T2NPA7_CORCC</name>
<feature type="non-terminal residue" evidence="4">
    <location>
        <position position="1"/>
    </location>
</feature>
<evidence type="ECO:0000256" key="2">
    <source>
        <dbReference type="SAM" id="Phobius"/>
    </source>
</evidence>
<keyword evidence="2" id="KW-1133">Transmembrane helix</keyword>
<feature type="non-terminal residue" evidence="4">
    <location>
        <position position="383"/>
    </location>
</feature>
<dbReference type="Proteomes" id="UP000240883">
    <property type="component" value="Unassembled WGS sequence"/>
</dbReference>
<organism evidence="4 5">
    <name type="scientific">Corynespora cassiicola Philippines</name>
    <dbReference type="NCBI Taxonomy" id="1448308"/>
    <lineage>
        <taxon>Eukaryota</taxon>
        <taxon>Fungi</taxon>
        <taxon>Dikarya</taxon>
        <taxon>Ascomycota</taxon>
        <taxon>Pezizomycotina</taxon>
        <taxon>Dothideomycetes</taxon>
        <taxon>Pleosporomycetidae</taxon>
        <taxon>Pleosporales</taxon>
        <taxon>Corynesporascaceae</taxon>
        <taxon>Corynespora</taxon>
    </lineage>
</organism>
<protein>
    <recommendedName>
        <fullName evidence="3">DUF6536 domain-containing protein</fullName>
    </recommendedName>
</protein>
<dbReference type="EMBL" id="KZ678135">
    <property type="protein sequence ID" value="PSN67244.1"/>
    <property type="molecule type" value="Genomic_DNA"/>
</dbReference>
<accession>A0A2T2NPA7</accession>
<evidence type="ECO:0000259" key="3">
    <source>
        <dbReference type="Pfam" id="PF20163"/>
    </source>
</evidence>
<keyword evidence="5" id="KW-1185">Reference proteome</keyword>
<dbReference type="InterPro" id="IPR046623">
    <property type="entry name" value="DUF6536"/>
</dbReference>
<feature type="transmembrane region" description="Helical" evidence="2">
    <location>
        <begin position="87"/>
        <end position="106"/>
    </location>
</feature>
<reference evidence="4 5" key="1">
    <citation type="journal article" date="2018" name="Front. Microbiol.">
        <title>Genome-Wide Analysis of Corynespora cassiicola Leaf Fall Disease Putative Effectors.</title>
        <authorList>
            <person name="Lopez D."/>
            <person name="Ribeiro S."/>
            <person name="Label P."/>
            <person name="Fumanal B."/>
            <person name="Venisse J.S."/>
            <person name="Kohler A."/>
            <person name="de Oliveira R.R."/>
            <person name="Labutti K."/>
            <person name="Lipzen A."/>
            <person name="Lail K."/>
            <person name="Bauer D."/>
            <person name="Ohm R.A."/>
            <person name="Barry K.W."/>
            <person name="Spatafora J."/>
            <person name="Grigoriev I.V."/>
            <person name="Martin F.M."/>
            <person name="Pujade-Renaud V."/>
        </authorList>
    </citation>
    <scope>NUCLEOTIDE SEQUENCE [LARGE SCALE GENOMIC DNA]</scope>
    <source>
        <strain evidence="4 5">Philippines</strain>
    </source>
</reference>
<evidence type="ECO:0000313" key="5">
    <source>
        <dbReference type="Proteomes" id="UP000240883"/>
    </source>
</evidence>
<dbReference type="AlphaFoldDB" id="A0A2T2NPA7"/>
<feature type="domain" description="DUF6536" evidence="3">
    <location>
        <begin position="86"/>
        <end position="222"/>
    </location>
</feature>
<dbReference type="PANTHER" id="PTHR35395">
    <property type="entry name" value="DUF6536 DOMAIN-CONTAINING PROTEIN"/>
    <property type="match status" value="1"/>
</dbReference>
<keyword evidence="2" id="KW-0812">Transmembrane</keyword>
<dbReference type="PANTHER" id="PTHR35395:SF1">
    <property type="entry name" value="DUF6536 DOMAIN-CONTAINING PROTEIN"/>
    <property type="match status" value="1"/>
</dbReference>
<evidence type="ECO:0000256" key="1">
    <source>
        <dbReference type="SAM" id="MobiDB-lite"/>
    </source>
</evidence>